<sequence>MTGPNTAIVEYVEGAKTLRDVREGRGRHGPSKAPLSQRFLAPADRSTLISHLRQHNSSRDLPLALARLACTSAVSAVLSFVAGLGDRHHENFMATADGRLLHVDYGYALGREPLDSMLIHMLSGGRPATLLQYEELMEALGPSLLKHVFWPTVRRAYHCVRRQAGLLTELVFAAITRDPSHRNPRGDAAASQRAWATAQAFVTRRCVPSMAEPAAEQFIEMLLRHCARNEAGARLRDGLKGLNLREKAQQGVSRMCDVMFQQGRGASSAVGLAAQESTAAASGVAVGLFRGVRALLAESGATDEEEHTHD</sequence>
<dbReference type="GO" id="GO:0000407">
    <property type="term" value="C:phagophore assembly site"/>
    <property type="evidence" value="ECO:0007669"/>
    <property type="project" value="TreeGrafter"/>
</dbReference>
<gene>
    <name evidence="4" type="ORF">BRAN1462_LOCUS37445</name>
</gene>
<dbReference type="GO" id="GO:0034271">
    <property type="term" value="C:phosphatidylinositol 3-kinase complex, class III, type I"/>
    <property type="evidence" value="ECO:0007669"/>
    <property type="project" value="TreeGrafter"/>
</dbReference>
<feature type="domain" description="PI3K/PI4K catalytic" evidence="3">
    <location>
        <begin position="1"/>
        <end position="231"/>
    </location>
</feature>
<evidence type="ECO:0000313" key="4">
    <source>
        <dbReference type="EMBL" id="CAD9599503.1"/>
    </source>
</evidence>
<dbReference type="AlphaFoldDB" id="A0A7S2L905"/>
<evidence type="ECO:0000256" key="1">
    <source>
        <dbReference type="ARBA" id="ARBA00022679"/>
    </source>
</evidence>
<keyword evidence="1" id="KW-0808">Transferase</keyword>
<dbReference type="GO" id="GO:0005777">
    <property type="term" value="C:peroxisome"/>
    <property type="evidence" value="ECO:0007669"/>
    <property type="project" value="TreeGrafter"/>
</dbReference>
<dbReference type="InterPro" id="IPR036940">
    <property type="entry name" value="PI3/4_kinase_cat_sf"/>
</dbReference>
<keyword evidence="2" id="KW-0418">Kinase</keyword>
<dbReference type="Pfam" id="PF00454">
    <property type="entry name" value="PI3_PI4_kinase"/>
    <property type="match status" value="1"/>
</dbReference>
<dbReference type="InterPro" id="IPR011009">
    <property type="entry name" value="Kinase-like_dom_sf"/>
</dbReference>
<name>A0A7S2L905_9DINO</name>
<proteinExistence type="predicted"/>
<evidence type="ECO:0000259" key="3">
    <source>
        <dbReference type="PROSITE" id="PS50290"/>
    </source>
</evidence>
<dbReference type="InterPro" id="IPR015433">
    <property type="entry name" value="PI3/4_kinase"/>
</dbReference>
<organism evidence="4">
    <name type="scientific">Zooxanthella nutricula</name>
    <dbReference type="NCBI Taxonomy" id="1333877"/>
    <lineage>
        <taxon>Eukaryota</taxon>
        <taxon>Sar</taxon>
        <taxon>Alveolata</taxon>
        <taxon>Dinophyceae</taxon>
        <taxon>Peridiniales</taxon>
        <taxon>Peridiniales incertae sedis</taxon>
        <taxon>Zooxanthella</taxon>
    </lineage>
</organism>
<dbReference type="PANTHER" id="PTHR10048:SF7">
    <property type="entry name" value="PHOSPHATIDYLINOSITOL 3-KINASE CATALYTIC SUBUNIT TYPE 3"/>
    <property type="match status" value="1"/>
</dbReference>
<evidence type="ECO:0000256" key="2">
    <source>
        <dbReference type="ARBA" id="ARBA00022777"/>
    </source>
</evidence>
<dbReference type="PANTHER" id="PTHR10048">
    <property type="entry name" value="PHOSPHATIDYLINOSITOL KINASE"/>
    <property type="match status" value="1"/>
</dbReference>
<accession>A0A7S2L905</accession>
<dbReference type="GO" id="GO:0048015">
    <property type="term" value="P:phosphatidylinositol-mediated signaling"/>
    <property type="evidence" value="ECO:0007669"/>
    <property type="project" value="TreeGrafter"/>
</dbReference>
<dbReference type="PROSITE" id="PS50290">
    <property type="entry name" value="PI3_4_KINASE_3"/>
    <property type="match status" value="1"/>
</dbReference>
<dbReference type="GO" id="GO:0006897">
    <property type="term" value="P:endocytosis"/>
    <property type="evidence" value="ECO:0007669"/>
    <property type="project" value="TreeGrafter"/>
</dbReference>
<dbReference type="GO" id="GO:0000045">
    <property type="term" value="P:autophagosome assembly"/>
    <property type="evidence" value="ECO:0007669"/>
    <property type="project" value="TreeGrafter"/>
</dbReference>
<reference evidence="4" key="1">
    <citation type="submission" date="2021-01" db="EMBL/GenBank/DDBJ databases">
        <authorList>
            <person name="Corre E."/>
            <person name="Pelletier E."/>
            <person name="Niang G."/>
            <person name="Scheremetjew M."/>
            <person name="Finn R."/>
            <person name="Kale V."/>
            <person name="Holt S."/>
            <person name="Cochrane G."/>
            <person name="Meng A."/>
            <person name="Brown T."/>
            <person name="Cohen L."/>
        </authorList>
    </citation>
    <scope>NUCLEOTIDE SEQUENCE</scope>
    <source>
        <strain evidence="4">RCC3387</strain>
    </source>
</reference>
<dbReference type="GO" id="GO:0016303">
    <property type="term" value="F:1-phosphatidylinositol-3-kinase activity"/>
    <property type="evidence" value="ECO:0007669"/>
    <property type="project" value="TreeGrafter"/>
</dbReference>
<dbReference type="GO" id="GO:0034272">
    <property type="term" value="C:phosphatidylinositol 3-kinase complex, class III, type II"/>
    <property type="evidence" value="ECO:0007669"/>
    <property type="project" value="TreeGrafter"/>
</dbReference>
<dbReference type="SUPFAM" id="SSF56112">
    <property type="entry name" value="Protein kinase-like (PK-like)"/>
    <property type="match status" value="1"/>
</dbReference>
<dbReference type="GO" id="GO:0005768">
    <property type="term" value="C:endosome"/>
    <property type="evidence" value="ECO:0007669"/>
    <property type="project" value="TreeGrafter"/>
</dbReference>
<protein>
    <recommendedName>
        <fullName evidence="3">PI3K/PI4K catalytic domain-containing protein</fullName>
    </recommendedName>
</protein>
<dbReference type="InterPro" id="IPR000403">
    <property type="entry name" value="PI3/4_kinase_cat_dom"/>
</dbReference>
<dbReference type="EMBL" id="HBGW01058886">
    <property type="protein sequence ID" value="CAD9599503.1"/>
    <property type="molecule type" value="Transcribed_RNA"/>
</dbReference>
<dbReference type="Gene3D" id="1.10.1070.11">
    <property type="entry name" value="Phosphatidylinositol 3-/4-kinase, catalytic domain"/>
    <property type="match status" value="1"/>
</dbReference>